<dbReference type="PANTHER" id="PTHR46648:SF1">
    <property type="entry name" value="ADENOSINE 5'-MONOPHOSPHORAMIDASE HNT1"/>
    <property type="match status" value="1"/>
</dbReference>
<evidence type="ECO:0000313" key="4">
    <source>
        <dbReference type="Proteomes" id="UP000191154"/>
    </source>
</evidence>
<dbReference type="SUPFAM" id="SSF54197">
    <property type="entry name" value="HIT-like"/>
    <property type="match status" value="1"/>
</dbReference>
<dbReference type="PROSITE" id="PS51084">
    <property type="entry name" value="HIT_2"/>
    <property type="match status" value="1"/>
</dbReference>
<proteinExistence type="predicted"/>
<dbReference type="InterPro" id="IPR036265">
    <property type="entry name" value="HIT-like_sf"/>
</dbReference>
<feature type="domain" description="HIT" evidence="2">
    <location>
        <begin position="7"/>
        <end position="111"/>
    </location>
</feature>
<feature type="short sequence motif" description="Histidine triad motif" evidence="1">
    <location>
        <begin position="96"/>
        <end position="100"/>
    </location>
</feature>
<evidence type="ECO:0000256" key="1">
    <source>
        <dbReference type="PROSITE-ProRule" id="PRU00464"/>
    </source>
</evidence>
<dbReference type="GO" id="GO:0009117">
    <property type="term" value="P:nucleotide metabolic process"/>
    <property type="evidence" value="ECO:0007669"/>
    <property type="project" value="TreeGrafter"/>
</dbReference>
<dbReference type="InterPro" id="IPR001310">
    <property type="entry name" value="Histidine_triad_HIT"/>
</dbReference>
<comment type="caution">
    <text evidence="3">The sequence shown here is derived from an EMBL/GenBank/DDBJ whole genome shotgun (WGS) entry which is preliminary data.</text>
</comment>
<dbReference type="AlphaFoldDB" id="A0A1S8NDR9"/>
<dbReference type="PANTHER" id="PTHR46648">
    <property type="entry name" value="HIT FAMILY PROTEIN 1"/>
    <property type="match status" value="1"/>
</dbReference>
<evidence type="ECO:0000313" key="3">
    <source>
        <dbReference type="EMBL" id="OOM14548.1"/>
    </source>
</evidence>
<protein>
    <submittedName>
        <fullName evidence="3">HIT domain protein</fullName>
    </submittedName>
</protein>
<reference evidence="3 4" key="1">
    <citation type="submission" date="2016-05" db="EMBL/GenBank/DDBJ databases">
        <title>Microbial solvent formation.</title>
        <authorList>
            <person name="Poehlein A."/>
            <person name="Montoya Solano J.D."/>
            <person name="Flitsch S."/>
            <person name="Krabben P."/>
            <person name="Duerre P."/>
            <person name="Daniel R."/>
        </authorList>
    </citation>
    <scope>NUCLEOTIDE SEQUENCE [LARGE SCALE GENOMIC DNA]</scope>
    <source>
        <strain evidence="3 4">L1-8</strain>
    </source>
</reference>
<dbReference type="InterPro" id="IPR011146">
    <property type="entry name" value="HIT-like"/>
</dbReference>
<evidence type="ECO:0000259" key="2">
    <source>
        <dbReference type="PROSITE" id="PS51084"/>
    </source>
</evidence>
<dbReference type="STRING" id="169679.CSACC_19470"/>
<gene>
    <name evidence="3" type="ORF">CLOSAC_14280</name>
</gene>
<organism evidence="3 4">
    <name type="scientific">Clostridium saccharobutylicum</name>
    <dbReference type="NCBI Taxonomy" id="169679"/>
    <lineage>
        <taxon>Bacteria</taxon>
        <taxon>Bacillati</taxon>
        <taxon>Bacillota</taxon>
        <taxon>Clostridia</taxon>
        <taxon>Eubacteriales</taxon>
        <taxon>Clostridiaceae</taxon>
        <taxon>Clostridium</taxon>
    </lineage>
</organism>
<dbReference type="Gene3D" id="3.30.428.10">
    <property type="entry name" value="HIT-like"/>
    <property type="match status" value="1"/>
</dbReference>
<dbReference type="RefSeq" id="WP_077864800.1">
    <property type="nucleotide sequence ID" value="NZ_LZYZ01000002.1"/>
</dbReference>
<sequence length="141" mass="16559">MNFDENCFYCSKNQDLNSIMIKICDLEVSAVYLFKEQTYKGRCNVVFKEHKSEITDLTEEEAAAFIKDVRKVAKSIQKTFNPDKINYGAFADTMKHLHFHVVPKYERGPSWGKTFDMMPQPKTLLNEEEYSELINRIKFNL</sequence>
<dbReference type="EMBL" id="LZYZ01000002">
    <property type="protein sequence ID" value="OOM14548.1"/>
    <property type="molecule type" value="Genomic_DNA"/>
</dbReference>
<dbReference type="Proteomes" id="UP000191154">
    <property type="component" value="Unassembled WGS sequence"/>
</dbReference>
<dbReference type="Pfam" id="PF01230">
    <property type="entry name" value="HIT"/>
    <property type="match status" value="1"/>
</dbReference>
<accession>A0A1S8NDR9</accession>
<name>A0A1S8NDR9_CLOSA</name>
<dbReference type="GO" id="GO:0003824">
    <property type="term" value="F:catalytic activity"/>
    <property type="evidence" value="ECO:0007669"/>
    <property type="project" value="InterPro"/>
</dbReference>